<evidence type="ECO:0000313" key="2">
    <source>
        <dbReference type="EMBL" id="KZV82390.1"/>
    </source>
</evidence>
<proteinExistence type="predicted"/>
<feature type="non-terminal residue" evidence="2">
    <location>
        <position position="685"/>
    </location>
</feature>
<reference evidence="2 3" key="1">
    <citation type="journal article" date="2016" name="Mol. Biol. Evol.">
        <title>Comparative Genomics of Early-Diverging Mushroom-Forming Fungi Provides Insights into the Origins of Lignocellulose Decay Capabilities.</title>
        <authorList>
            <person name="Nagy L.G."/>
            <person name="Riley R."/>
            <person name="Tritt A."/>
            <person name="Adam C."/>
            <person name="Daum C."/>
            <person name="Floudas D."/>
            <person name="Sun H."/>
            <person name="Yadav J.S."/>
            <person name="Pangilinan J."/>
            <person name="Larsson K.H."/>
            <person name="Matsuura K."/>
            <person name="Barry K."/>
            <person name="Labutti K."/>
            <person name="Kuo R."/>
            <person name="Ohm R.A."/>
            <person name="Bhattacharya S.S."/>
            <person name="Shirouzu T."/>
            <person name="Yoshinaga Y."/>
            <person name="Martin F.M."/>
            <person name="Grigoriev I.V."/>
            <person name="Hibbett D.S."/>
        </authorList>
    </citation>
    <scope>NUCLEOTIDE SEQUENCE [LARGE SCALE GENOMIC DNA]</scope>
    <source>
        <strain evidence="2 3">HHB12029</strain>
    </source>
</reference>
<dbReference type="Gene3D" id="1.20.1280.50">
    <property type="match status" value="1"/>
</dbReference>
<dbReference type="Proteomes" id="UP000077266">
    <property type="component" value="Unassembled WGS sequence"/>
</dbReference>
<dbReference type="EMBL" id="KV426327">
    <property type="protein sequence ID" value="KZV82390.1"/>
    <property type="molecule type" value="Genomic_DNA"/>
</dbReference>
<evidence type="ECO:0000313" key="3">
    <source>
        <dbReference type="Proteomes" id="UP000077266"/>
    </source>
</evidence>
<dbReference type="InParanoid" id="A0A165CG40"/>
<dbReference type="InterPro" id="IPR001810">
    <property type="entry name" value="F-box_dom"/>
</dbReference>
<organism evidence="2 3">
    <name type="scientific">Exidia glandulosa HHB12029</name>
    <dbReference type="NCBI Taxonomy" id="1314781"/>
    <lineage>
        <taxon>Eukaryota</taxon>
        <taxon>Fungi</taxon>
        <taxon>Dikarya</taxon>
        <taxon>Basidiomycota</taxon>
        <taxon>Agaricomycotina</taxon>
        <taxon>Agaricomycetes</taxon>
        <taxon>Auriculariales</taxon>
        <taxon>Exidiaceae</taxon>
        <taxon>Exidia</taxon>
    </lineage>
</organism>
<name>A0A165CG40_EXIGL</name>
<dbReference type="Pfam" id="PF12937">
    <property type="entry name" value="F-box-like"/>
    <property type="match status" value="1"/>
</dbReference>
<keyword evidence="3" id="KW-1185">Reference proteome</keyword>
<gene>
    <name evidence="2" type="ORF">EXIGLDRAFT_729780</name>
</gene>
<accession>A0A165CG40</accession>
<feature type="domain" description="F-box" evidence="1">
    <location>
        <begin position="200"/>
        <end position="248"/>
    </location>
</feature>
<dbReference type="AlphaFoldDB" id="A0A165CG40"/>
<dbReference type="InterPro" id="IPR036047">
    <property type="entry name" value="F-box-like_dom_sf"/>
</dbReference>
<sequence>MTPRPLSDATLHQISTVVLTLCQEALAQVRSRNGVMDQDPSLNHIRPAVINIVQRVTSASDPLVWTSGLRWRPLPLEFSDSARSEIAAIMIAAAWEACPSDSDDIPDVEMPEWLREKATEEYARLTMPDTLKQFPLDPPPEDRLLRLIRAVEEGAWQDYETLYDDVFATKAIRAARAAAPLLFAAIHAAVANFFQELNTEAPIFRLPAELLSSVAVYLDWRSRFNASSVCRHWRYLFLQGSPHVWRRVNATHDYNSYMFSPYRGTLSRVLALSGAADLWVQLSLGGSEKEDLVRCSKDGSLGTQLARCTYLDLHIRQEVFMFPEVAEIIYVALCQEMPRLQVFSLCTLSSNFDLVAQSSDTKLFAGSAPLLRRVVLEVPVPGHLFGNNRFPSVTQLILPLQVSLSLETLSGALSIFPSVTQLALYPMEETEDTTLSWILALPPRLDLLVLYVEPYAAGNCARILDSFRRDRPSSIWIRCQAGDVLDPENALEILIALANTCPSMITSMRFDHVHRLIDDGDREHSPLDDDIAVYAWTSEDGRTIPCYGLLDIDPDAEWSYGGGILLRLTALSLDETLFGLHPDFPTLPALEVLTIGILPPPAQHNSHFSIFLLPRSEPTVYVFPALRALTLAVTWRDTDACTTRIAPEVLREFIENHMQYDATHIQTLTLRGLFVIETIPAEIAA</sequence>
<protein>
    <recommendedName>
        <fullName evidence="1">F-box domain-containing protein</fullName>
    </recommendedName>
</protein>
<dbReference type="SUPFAM" id="SSF81383">
    <property type="entry name" value="F-box domain"/>
    <property type="match status" value="1"/>
</dbReference>
<dbReference type="SMART" id="SM00256">
    <property type="entry name" value="FBOX"/>
    <property type="match status" value="1"/>
</dbReference>
<dbReference type="PROSITE" id="PS50181">
    <property type="entry name" value="FBOX"/>
    <property type="match status" value="1"/>
</dbReference>
<evidence type="ECO:0000259" key="1">
    <source>
        <dbReference type="PROSITE" id="PS50181"/>
    </source>
</evidence>